<proteinExistence type="predicted"/>
<evidence type="ECO:0008006" key="4">
    <source>
        <dbReference type="Google" id="ProtNLM"/>
    </source>
</evidence>
<keyword evidence="3" id="KW-1185">Reference proteome</keyword>
<dbReference type="Proteomes" id="UP000324974">
    <property type="component" value="Chromosome"/>
</dbReference>
<name>A0A5C1AKH0_9BACT</name>
<gene>
    <name evidence="2" type="ORF">PX52LOC_06960</name>
</gene>
<keyword evidence="1" id="KW-0472">Membrane</keyword>
<dbReference type="RefSeq" id="WP_149114222.1">
    <property type="nucleotide sequence ID" value="NZ_CP042425.1"/>
</dbReference>
<evidence type="ECO:0000313" key="2">
    <source>
        <dbReference type="EMBL" id="QEL19879.1"/>
    </source>
</evidence>
<evidence type="ECO:0000313" key="3">
    <source>
        <dbReference type="Proteomes" id="UP000324974"/>
    </source>
</evidence>
<dbReference type="Pfam" id="PF11752">
    <property type="entry name" value="DUF3309"/>
    <property type="match status" value="1"/>
</dbReference>
<evidence type="ECO:0000256" key="1">
    <source>
        <dbReference type="SAM" id="Phobius"/>
    </source>
</evidence>
<dbReference type="AlphaFoldDB" id="A0A5C1AKH0"/>
<reference evidence="3" key="1">
    <citation type="submission" date="2019-08" db="EMBL/GenBank/DDBJ databases">
        <title>Limnoglobus roseus gen. nov., sp. nov., a novel freshwater planctomycete with a giant genome from the family Gemmataceae.</title>
        <authorList>
            <person name="Kulichevskaya I.S."/>
            <person name="Naumoff D.G."/>
            <person name="Miroshnikov K."/>
            <person name="Ivanova A."/>
            <person name="Philippov D.A."/>
            <person name="Hakobyan A."/>
            <person name="Rijpstra I.C."/>
            <person name="Sinninghe Damste J.S."/>
            <person name="Liesack W."/>
            <person name="Dedysh S.N."/>
        </authorList>
    </citation>
    <scope>NUCLEOTIDE SEQUENCE [LARGE SCALE GENOMIC DNA]</scope>
    <source>
        <strain evidence="3">PX52</strain>
    </source>
</reference>
<dbReference type="InterPro" id="IPR021738">
    <property type="entry name" value="DUF3309"/>
</dbReference>
<dbReference type="EMBL" id="CP042425">
    <property type="protein sequence ID" value="QEL19879.1"/>
    <property type="molecule type" value="Genomic_DNA"/>
</dbReference>
<accession>A0A5C1AKH0</accession>
<organism evidence="2 3">
    <name type="scientific">Limnoglobus roseus</name>
    <dbReference type="NCBI Taxonomy" id="2598579"/>
    <lineage>
        <taxon>Bacteria</taxon>
        <taxon>Pseudomonadati</taxon>
        <taxon>Planctomycetota</taxon>
        <taxon>Planctomycetia</taxon>
        <taxon>Gemmatales</taxon>
        <taxon>Gemmataceae</taxon>
        <taxon>Limnoglobus</taxon>
    </lineage>
</organism>
<feature type="transmembrane region" description="Helical" evidence="1">
    <location>
        <begin position="33"/>
        <end position="52"/>
    </location>
</feature>
<keyword evidence="1" id="KW-1133">Transmembrane helix</keyword>
<sequence>MGLIILALLVVLLLGALPRWRYSQDWGYQPTQVVGLLLVVVLILVVAGYIPGTI</sequence>
<keyword evidence="1" id="KW-0812">Transmembrane</keyword>
<protein>
    <recommendedName>
        <fullName evidence="4">DUF3309 domain-containing protein</fullName>
    </recommendedName>
</protein>
<dbReference type="KEGG" id="lrs:PX52LOC_06960"/>